<dbReference type="Proteomes" id="UP001500603">
    <property type="component" value="Unassembled WGS sequence"/>
</dbReference>
<accession>A0ABP9K8Z6</accession>
<dbReference type="RefSeq" id="WP_345495350.1">
    <property type="nucleotide sequence ID" value="NZ_BAABJM010000002.1"/>
</dbReference>
<dbReference type="InterPro" id="IPR010310">
    <property type="entry name" value="T7SS_ESAT-6-like"/>
</dbReference>
<reference evidence="2" key="1">
    <citation type="journal article" date="2019" name="Int. J. Syst. Evol. Microbiol.">
        <title>The Global Catalogue of Microorganisms (GCM) 10K type strain sequencing project: providing services to taxonomists for standard genome sequencing and annotation.</title>
        <authorList>
            <consortium name="The Broad Institute Genomics Platform"/>
            <consortium name="The Broad Institute Genome Sequencing Center for Infectious Disease"/>
            <person name="Wu L."/>
            <person name="Ma J."/>
        </authorList>
    </citation>
    <scope>NUCLEOTIDE SEQUENCE [LARGE SCALE GENOMIC DNA]</scope>
    <source>
        <strain evidence="2">JCM 18298</strain>
    </source>
</reference>
<dbReference type="InterPro" id="IPR036689">
    <property type="entry name" value="ESAT-6-like_sf"/>
</dbReference>
<gene>
    <name evidence="1" type="ORF">GCM10023318_23990</name>
</gene>
<dbReference type="SUPFAM" id="SSF140453">
    <property type="entry name" value="EsxAB dimer-like"/>
    <property type="match status" value="1"/>
</dbReference>
<dbReference type="Gene3D" id="1.10.287.1060">
    <property type="entry name" value="ESAT-6-like"/>
    <property type="match status" value="1"/>
</dbReference>
<dbReference type="Pfam" id="PF06013">
    <property type="entry name" value="WXG100"/>
    <property type="match status" value="1"/>
</dbReference>
<protein>
    <recommendedName>
        <fullName evidence="3">WXG100 family type VII secretion target</fullName>
    </recommendedName>
</protein>
<proteinExistence type="predicted"/>
<name>A0ABP9K8Z6_9NOCA</name>
<evidence type="ECO:0008006" key="3">
    <source>
        <dbReference type="Google" id="ProtNLM"/>
    </source>
</evidence>
<dbReference type="EMBL" id="BAABJM010000002">
    <property type="protein sequence ID" value="GAA5051972.1"/>
    <property type="molecule type" value="Genomic_DNA"/>
</dbReference>
<sequence length="107" mass="11535">MSDSVSVDPDALRVAAGRLDTLFTSSAATLQDNDQAIAENHDGWRDEAATAFGRFTGYLDGRRSTLRQHLAELSEALTVAANTLRAHDDSHAAVINRQNTPPSTLDL</sequence>
<keyword evidence="2" id="KW-1185">Reference proteome</keyword>
<evidence type="ECO:0000313" key="2">
    <source>
        <dbReference type="Proteomes" id="UP001500603"/>
    </source>
</evidence>
<evidence type="ECO:0000313" key="1">
    <source>
        <dbReference type="EMBL" id="GAA5051972.1"/>
    </source>
</evidence>
<organism evidence="1 2">
    <name type="scientific">Nocardia callitridis</name>
    <dbReference type="NCBI Taxonomy" id="648753"/>
    <lineage>
        <taxon>Bacteria</taxon>
        <taxon>Bacillati</taxon>
        <taxon>Actinomycetota</taxon>
        <taxon>Actinomycetes</taxon>
        <taxon>Mycobacteriales</taxon>
        <taxon>Nocardiaceae</taxon>
        <taxon>Nocardia</taxon>
    </lineage>
</organism>
<comment type="caution">
    <text evidence="1">The sequence shown here is derived from an EMBL/GenBank/DDBJ whole genome shotgun (WGS) entry which is preliminary data.</text>
</comment>